<evidence type="ECO:0000256" key="1">
    <source>
        <dbReference type="SAM" id="MobiDB-lite"/>
    </source>
</evidence>
<comment type="caution">
    <text evidence="4">The sequence shown here is derived from an EMBL/GenBank/DDBJ whole genome shotgun (WGS) entry which is preliminary data.</text>
</comment>
<reference evidence="4" key="2">
    <citation type="submission" date="2023-04" db="EMBL/GenBank/DDBJ databases">
        <title>Paracnuella aquatica gen. nov., sp. nov., a member of the family Chitinophagaceae isolated from a hot spring.</title>
        <authorList>
            <person name="Wang C."/>
        </authorList>
    </citation>
    <scope>NUCLEOTIDE SEQUENCE</scope>
    <source>
        <strain evidence="4">LB-8</strain>
    </source>
</reference>
<dbReference type="EMBL" id="JAOTIF010000020">
    <property type="protein sequence ID" value="MCU7551408.1"/>
    <property type="molecule type" value="Genomic_DNA"/>
</dbReference>
<dbReference type="InterPro" id="IPR003961">
    <property type="entry name" value="FN3_dom"/>
</dbReference>
<evidence type="ECO:0000256" key="2">
    <source>
        <dbReference type="SAM" id="SignalP"/>
    </source>
</evidence>
<reference evidence="4" key="1">
    <citation type="submission" date="2022-09" db="EMBL/GenBank/DDBJ databases">
        <authorList>
            <person name="Yuan C."/>
            <person name="Ke Z."/>
        </authorList>
    </citation>
    <scope>NUCLEOTIDE SEQUENCE</scope>
    <source>
        <strain evidence="4">LB-8</strain>
    </source>
</reference>
<feature type="region of interest" description="Disordered" evidence="1">
    <location>
        <begin position="662"/>
        <end position="681"/>
    </location>
</feature>
<dbReference type="SUPFAM" id="SSF49265">
    <property type="entry name" value="Fibronectin type III"/>
    <property type="match status" value="3"/>
</dbReference>
<dbReference type="PROSITE" id="PS51257">
    <property type="entry name" value="PROKAR_LIPOPROTEIN"/>
    <property type="match status" value="1"/>
</dbReference>
<evidence type="ECO:0000313" key="5">
    <source>
        <dbReference type="Proteomes" id="UP001155483"/>
    </source>
</evidence>
<accession>A0A9X3BJM4</accession>
<gene>
    <name evidence="4" type="ORF">OCK74_19960</name>
</gene>
<evidence type="ECO:0000313" key="4">
    <source>
        <dbReference type="EMBL" id="MCU7551408.1"/>
    </source>
</evidence>
<dbReference type="SMART" id="SM00060">
    <property type="entry name" value="FN3"/>
    <property type="match status" value="4"/>
</dbReference>
<feature type="domain" description="Fibronectin type-III" evidence="3">
    <location>
        <begin position="125"/>
        <end position="229"/>
    </location>
</feature>
<evidence type="ECO:0000259" key="3">
    <source>
        <dbReference type="PROSITE" id="PS50853"/>
    </source>
</evidence>
<name>A0A9X3BJM4_9BACT</name>
<keyword evidence="2" id="KW-0732">Signal</keyword>
<organism evidence="4 5">
    <name type="scientific">Paraflavisolibacter caeni</name>
    <dbReference type="NCBI Taxonomy" id="2982496"/>
    <lineage>
        <taxon>Bacteria</taxon>
        <taxon>Pseudomonadati</taxon>
        <taxon>Bacteroidota</taxon>
        <taxon>Chitinophagia</taxon>
        <taxon>Chitinophagales</taxon>
        <taxon>Chitinophagaceae</taxon>
        <taxon>Paraflavisolibacter</taxon>
    </lineage>
</organism>
<dbReference type="RefSeq" id="WP_279298847.1">
    <property type="nucleotide sequence ID" value="NZ_JAOTIF010000020.1"/>
</dbReference>
<sequence length="717" mass="73079">MKLFRFFVCLLFIITACTKDAETPNGKGNINEIETADVTGITATSVIAGGKVNVISTVPVTQRGICWATTEKPTTANPKFSQGAGNDPFTRAISGLLPGTTYYLRAYLISNSLTMYGEQMQFRTKDTTPIVTNTTSPNTITTISASSGGNITSDGGKAITARGVCWSNTTNPTISNSKTSDGTGTGSFTSSLTGLTPNTTYYVRAYATSELGTSYGPQTSFNTGVSVPTLNTTVASAITASTATTGGTIVTDGGNPITAKGVCWFTTPNPTISNLKTSDGTGASSFTSNMTGLIANTTYYVRAYATNGYGTSYGDQIQFKTGASIGTLITTSASAITASTATSGGNITSDGGSPVTARGICWSTSSAPTISNSNTNDGAGTGSFTSNMTGLAPGTVYYVRAYVTNAYGTAYGQQIQFTTSYAPASLTTVSASSITATTASTGGNVTSDGGYFVNQRGVCWSTNPNPTVANSSISNGTGTGSYSCVLTGLTPNTTYYVRAYAMNTFATAYGQQIQFTTSASVPVVTGTSAAYSITGTSAYSGGSMSSDGGSPVTAKGVCWSTSINPTISNTKTNEGAGVGGFASYMSGLSPNTTYYVRAYATNAYGTVYGAQIQFTTTASVPVISATTTVTSITRISASSGGTISSDGGSAVTAKGVCWSTAPNPTTSNTKTSNGTGTGSYASSLTGLSPNTTYYVRAYATNAYGTVYGSQLQFTTLP</sequence>
<feature type="domain" description="Fibronectin type-III" evidence="3">
    <location>
        <begin position="622"/>
        <end position="717"/>
    </location>
</feature>
<dbReference type="PROSITE" id="PS50853">
    <property type="entry name" value="FN3"/>
    <property type="match status" value="3"/>
</dbReference>
<dbReference type="AlphaFoldDB" id="A0A9X3BJM4"/>
<dbReference type="InterPro" id="IPR036116">
    <property type="entry name" value="FN3_sf"/>
</dbReference>
<feature type="chain" id="PRO_5040895022" description="Fibronectin type-III domain-containing protein" evidence="2">
    <location>
        <begin position="22"/>
        <end position="717"/>
    </location>
</feature>
<feature type="domain" description="Fibronectin type-III" evidence="3">
    <location>
        <begin position="422"/>
        <end position="520"/>
    </location>
</feature>
<keyword evidence="5" id="KW-1185">Reference proteome</keyword>
<feature type="compositionally biased region" description="Low complexity" evidence="1">
    <location>
        <begin position="662"/>
        <end position="674"/>
    </location>
</feature>
<protein>
    <recommendedName>
        <fullName evidence="3">Fibronectin type-III domain-containing protein</fullName>
    </recommendedName>
</protein>
<feature type="signal peptide" evidence="2">
    <location>
        <begin position="1"/>
        <end position="21"/>
    </location>
</feature>
<proteinExistence type="predicted"/>
<dbReference type="Proteomes" id="UP001155483">
    <property type="component" value="Unassembled WGS sequence"/>
</dbReference>